<gene>
    <name evidence="5" type="ORF">N658DRAFT_516500</name>
</gene>
<protein>
    <recommendedName>
        <fullName evidence="4">RING-type domain-containing protein</fullName>
    </recommendedName>
</protein>
<dbReference type="Proteomes" id="UP001305647">
    <property type="component" value="Unassembled WGS sequence"/>
</dbReference>
<dbReference type="EMBL" id="MU863639">
    <property type="protein sequence ID" value="KAK4100688.1"/>
    <property type="molecule type" value="Genomic_DNA"/>
</dbReference>
<dbReference type="SUPFAM" id="SSF57850">
    <property type="entry name" value="RING/U-box"/>
    <property type="match status" value="1"/>
</dbReference>
<dbReference type="GO" id="GO:0006511">
    <property type="term" value="P:ubiquitin-dependent protein catabolic process"/>
    <property type="evidence" value="ECO:0007669"/>
    <property type="project" value="TreeGrafter"/>
</dbReference>
<evidence type="ECO:0000259" key="4">
    <source>
        <dbReference type="PROSITE" id="PS50089"/>
    </source>
</evidence>
<feature type="region of interest" description="Disordered" evidence="2">
    <location>
        <begin position="293"/>
        <end position="325"/>
    </location>
</feature>
<evidence type="ECO:0000256" key="1">
    <source>
        <dbReference type="PROSITE-ProRule" id="PRU00175"/>
    </source>
</evidence>
<evidence type="ECO:0000313" key="6">
    <source>
        <dbReference type="Proteomes" id="UP001305647"/>
    </source>
</evidence>
<proteinExistence type="predicted"/>
<keyword evidence="3" id="KW-0812">Transmembrane</keyword>
<keyword evidence="1" id="KW-0479">Metal-binding</keyword>
<keyword evidence="3" id="KW-0472">Membrane</keyword>
<evidence type="ECO:0000313" key="5">
    <source>
        <dbReference type="EMBL" id="KAK4100688.1"/>
    </source>
</evidence>
<sequence>MFDHVHVNPSWNGDGTDSSTSIRNISALSSEMGYSARFTGDTTVLSTRFADTASGVISGLMFVPDLPSDDPCSYETAHYVPLSTVHKADLPPMNYYLIALAPWVNDRCAEAYMTAASTAPVRAFLFYLPGTDSAPPPPADAPEWYIQDHPDWMTQAGYPVYAVSGMAGEVMMQHLSLYSGNMSQVPYGRNLTERFRSDPSDYLRIWTELDISTHKTAFDTWVYALIIVGLLLTVITATSLLMHLVQAHARASLRRRVVAGEVNLEAMGIQRLTVPAEQIQIFPLFTYHYEPEASSPPLSPPPRSAKTARTRTRPHSRTERSAVVAANTSTTISTPPAFTTTTTTTTAYQYQPSCKLCLAPPFENRATVIRELPCGHIFHPACIDDFLRHVSSLCPVCKAGMLPAGCCPTRITNAMVRRERAIRRLRRVVCEEGEGEGEGEETGSGKHRGGWWWMAEGVQLKRRSSLRGGVNIQGGGAPVALARERMRELAGFQLDYGEVGMTIWQRIGSRIFPGFY</sequence>
<keyword evidence="1" id="KW-0862">Zinc</keyword>
<accession>A0AAN6PZI9</accession>
<dbReference type="PROSITE" id="PS50089">
    <property type="entry name" value="ZF_RING_2"/>
    <property type="match status" value="1"/>
</dbReference>
<organism evidence="5 6">
    <name type="scientific">Parathielavia hyrcaniae</name>
    <dbReference type="NCBI Taxonomy" id="113614"/>
    <lineage>
        <taxon>Eukaryota</taxon>
        <taxon>Fungi</taxon>
        <taxon>Dikarya</taxon>
        <taxon>Ascomycota</taxon>
        <taxon>Pezizomycotina</taxon>
        <taxon>Sordariomycetes</taxon>
        <taxon>Sordariomycetidae</taxon>
        <taxon>Sordariales</taxon>
        <taxon>Chaetomiaceae</taxon>
        <taxon>Parathielavia</taxon>
    </lineage>
</organism>
<feature type="transmembrane region" description="Helical" evidence="3">
    <location>
        <begin position="221"/>
        <end position="245"/>
    </location>
</feature>
<keyword evidence="3" id="KW-1133">Transmembrane helix</keyword>
<dbReference type="Pfam" id="PF13639">
    <property type="entry name" value="zf-RING_2"/>
    <property type="match status" value="1"/>
</dbReference>
<evidence type="ECO:0000256" key="2">
    <source>
        <dbReference type="SAM" id="MobiDB-lite"/>
    </source>
</evidence>
<feature type="compositionally biased region" description="Basic residues" evidence="2">
    <location>
        <begin position="306"/>
        <end position="315"/>
    </location>
</feature>
<dbReference type="PANTHER" id="PTHR22765">
    <property type="entry name" value="RING FINGER AND PROTEASE ASSOCIATED DOMAIN-CONTAINING"/>
    <property type="match status" value="1"/>
</dbReference>
<dbReference type="Gene3D" id="3.30.40.10">
    <property type="entry name" value="Zinc/RING finger domain, C3HC4 (zinc finger)"/>
    <property type="match status" value="1"/>
</dbReference>
<dbReference type="InterPro" id="IPR051826">
    <property type="entry name" value="E3_ubiquitin-ligase_domain"/>
</dbReference>
<dbReference type="GO" id="GO:0005737">
    <property type="term" value="C:cytoplasm"/>
    <property type="evidence" value="ECO:0007669"/>
    <property type="project" value="TreeGrafter"/>
</dbReference>
<dbReference type="GO" id="GO:0061630">
    <property type="term" value="F:ubiquitin protein ligase activity"/>
    <property type="evidence" value="ECO:0007669"/>
    <property type="project" value="TreeGrafter"/>
</dbReference>
<dbReference type="SMART" id="SM00184">
    <property type="entry name" value="RING"/>
    <property type="match status" value="1"/>
</dbReference>
<feature type="domain" description="RING-type" evidence="4">
    <location>
        <begin position="354"/>
        <end position="398"/>
    </location>
</feature>
<dbReference type="AlphaFoldDB" id="A0AAN6PZI9"/>
<keyword evidence="6" id="KW-1185">Reference proteome</keyword>
<name>A0AAN6PZI9_9PEZI</name>
<comment type="caution">
    <text evidence="5">The sequence shown here is derived from an EMBL/GenBank/DDBJ whole genome shotgun (WGS) entry which is preliminary data.</text>
</comment>
<evidence type="ECO:0000256" key="3">
    <source>
        <dbReference type="SAM" id="Phobius"/>
    </source>
</evidence>
<dbReference type="InterPro" id="IPR013083">
    <property type="entry name" value="Znf_RING/FYVE/PHD"/>
</dbReference>
<reference evidence="5" key="1">
    <citation type="journal article" date="2023" name="Mol. Phylogenet. Evol.">
        <title>Genome-scale phylogeny and comparative genomics of the fungal order Sordariales.</title>
        <authorList>
            <person name="Hensen N."/>
            <person name="Bonometti L."/>
            <person name="Westerberg I."/>
            <person name="Brannstrom I.O."/>
            <person name="Guillou S."/>
            <person name="Cros-Aarteil S."/>
            <person name="Calhoun S."/>
            <person name="Haridas S."/>
            <person name="Kuo A."/>
            <person name="Mondo S."/>
            <person name="Pangilinan J."/>
            <person name="Riley R."/>
            <person name="LaButti K."/>
            <person name="Andreopoulos B."/>
            <person name="Lipzen A."/>
            <person name="Chen C."/>
            <person name="Yan M."/>
            <person name="Daum C."/>
            <person name="Ng V."/>
            <person name="Clum A."/>
            <person name="Steindorff A."/>
            <person name="Ohm R.A."/>
            <person name="Martin F."/>
            <person name="Silar P."/>
            <person name="Natvig D.O."/>
            <person name="Lalanne C."/>
            <person name="Gautier V."/>
            <person name="Ament-Velasquez S.L."/>
            <person name="Kruys A."/>
            <person name="Hutchinson M.I."/>
            <person name="Powell A.J."/>
            <person name="Barry K."/>
            <person name="Miller A.N."/>
            <person name="Grigoriev I.V."/>
            <person name="Debuchy R."/>
            <person name="Gladieux P."/>
            <person name="Hiltunen Thoren M."/>
            <person name="Johannesson H."/>
        </authorList>
    </citation>
    <scope>NUCLEOTIDE SEQUENCE</scope>
    <source>
        <strain evidence="5">CBS 757.83</strain>
    </source>
</reference>
<keyword evidence="1" id="KW-0863">Zinc-finger</keyword>
<dbReference type="InterPro" id="IPR001841">
    <property type="entry name" value="Znf_RING"/>
</dbReference>
<reference evidence="5" key="2">
    <citation type="submission" date="2023-05" db="EMBL/GenBank/DDBJ databases">
        <authorList>
            <consortium name="Lawrence Berkeley National Laboratory"/>
            <person name="Steindorff A."/>
            <person name="Hensen N."/>
            <person name="Bonometti L."/>
            <person name="Westerberg I."/>
            <person name="Brannstrom I.O."/>
            <person name="Guillou S."/>
            <person name="Cros-Aarteil S."/>
            <person name="Calhoun S."/>
            <person name="Haridas S."/>
            <person name="Kuo A."/>
            <person name="Mondo S."/>
            <person name="Pangilinan J."/>
            <person name="Riley R."/>
            <person name="Labutti K."/>
            <person name="Andreopoulos B."/>
            <person name="Lipzen A."/>
            <person name="Chen C."/>
            <person name="Yanf M."/>
            <person name="Daum C."/>
            <person name="Ng V."/>
            <person name="Clum A."/>
            <person name="Ohm R."/>
            <person name="Martin F."/>
            <person name="Silar P."/>
            <person name="Natvig D."/>
            <person name="Lalanne C."/>
            <person name="Gautier V."/>
            <person name="Ament-Velasquez S.L."/>
            <person name="Kruys A."/>
            <person name="Hutchinson M.I."/>
            <person name="Powell A.J."/>
            <person name="Barry K."/>
            <person name="Miller A.N."/>
            <person name="Grigoriev I.V."/>
            <person name="Debuchy R."/>
            <person name="Gladieux P."/>
            <person name="Thoren M.H."/>
            <person name="Johannesson H."/>
        </authorList>
    </citation>
    <scope>NUCLEOTIDE SEQUENCE</scope>
    <source>
        <strain evidence="5">CBS 757.83</strain>
    </source>
</reference>
<dbReference type="GO" id="GO:0008270">
    <property type="term" value="F:zinc ion binding"/>
    <property type="evidence" value="ECO:0007669"/>
    <property type="project" value="UniProtKB-KW"/>
</dbReference>
<dbReference type="PANTHER" id="PTHR22765:SF413">
    <property type="entry name" value="FINGER DOMAIN PROTEIN, PUTATIVE (AFU_ORTHOLOGUE AFUA_1G04600)-RELATED"/>
    <property type="match status" value="1"/>
</dbReference>